<organism evidence="1 2">
    <name type="scientific">Flavobacterium aurantiibacter</name>
    <dbReference type="NCBI Taxonomy" id="2023067"/>
    <lineage>
        <taxon>Bacteria</taxon>
        <taxon>Pseudomonadati</taxon>
        <taxon>Bacteroidota</taxon>
        <taxon>Flavobacteriia</taxon>
        <taxon>Flavobacteriales</taxon>
        <taxon>Flavobacteriaceae</taxon>
        <taxon>Flavobacterium</taxon>
    </lineage>
</organism>
<dbReference type="AlphaFoldDB" id="A0A256A176"/>
<evidence type="ECO:0000313" key="1">
    <source>
        <dbReference type="EMBL" id="OYQ46810.1"/>
    </source>
</evidence>
<gene>
    <name evidence="1" type="ORF">CHX27_03930</name>
</gene>
<name>A0A256A176_9FLAO</name>
<evidence type="ECO:0008006" key="3">
    <source>
        <dbReference type="Google" id="ProtNLM"/>
    </source>
</evidence>
<dbReference type="RefSeq" id="WP_094485464.1">
    <property type="nucleotide sequence ID" value="NZ_NOXX01000157.1"/>
</dbReference>
<dbReference type="EMBL" id="NOXX01000157">
    <property type="protein sequence ID" value="OYQ46810.1"/>
    <property type="molecule type" value="Genomic_DNA"/>
</dbReference>
<proteinExistence type="predicted"/>
<sequence length="307" mass="35081">MNKILIPLFVLVLHHTYSQLRIITVLDAKNNSPIANAVIFDHEKEIASSDTLGNASIPINFLSSTLKIRHIAYQEETFDFTGESNFCFLMPQASALDEVVIYKNQNKRKIKSLSPIESVRKFLPENYGLSPPIQTNMVSAVYIPNMTPSKRQIIKRISIGTSDYKKRLKSGKIVKAKNVQFAPFLLNIFSVDTSNGIPNRKLLAKDLILQKQKNQTYAIVNFDEHESVILPSEGIFISFWNMDSIELSKFGFDDPPGISLIAVSVTNRFLPYQKLIFADFEPIWSQNNYLIKRQNTYDIHVDIEEYE</sequence>
<reference evidence="1 2" key="1">
    <citation type="submission" date="2017-07" db="EMBL/GenBank/DDBJ databases">
        <title>Flavobacterium cyanobacteriorum sp. nov., isolated from cyanobacterial aggregates in a eutrophic lake.</title>
        <authorList>
            <person name="Cai H."/>
        </authorList>
    </citation>
    <scope>NUCLEOTIDE SEQUENCE [LARGE SCALE GENOMIC DNA]</scope>
    <source>
        <strain evidence="1 2">TH167</strain>
    </source>
</reference>
<evidence type="ECO:0000313" key="2">
    <source>
        <dbReference type="Proteomes" id="UP000216035"/>
    </source>
</evidence>
<dbReference type="Proteomes" id="UP000216035">
    <property type="component" value="Unassembled WGS sequence"/>
</dbReference>
<comment type="caution">
    <text evidence="1">The sequence shown here is derived from an EMBL/GenBank/DDBJ whole genome shotgun (WGS) entry which is preliminary data.</text>
</comment>
<accession>A0A256A176</accession>
<keyword evidence="2" id="KW-1185">Reference proteome</keyword>
<protein>
    <recommendedName>
        <fullName evidence="3">Carboxypeptidase-like regulatory domain-containing protein</fullName>
    </recommendedName>
</protein>
<dbReference type="OrthoDB" id="1342686at2"/>